<protein>
    <submittedName>
        <fullName evidence="2">Uncharacterized protein</fullName>
    </submittedName>
</protein>
<dbReference type="EMBL" id="CP042906">
    <property type="protein sequence ID" value="QEX19799.1"/>
    <property type="molecule type" value="Genomic_DNA"/>
</dbReference>
<feature type="compositionally biased region" description="Basic and acidic residues" evidence="1">
    <location>
        <begin position="51"/>
        <end position="68"/>
    </location>
</feature>
<evidence type="ECO:0000313" key="3">
    <source>
        <dbReference type="Proteomes" id="UP000326202"/>
    </source>
</evidence>
<evidence type="ECO:0000256" key="1">
    <source>
        <dbReference type="SAM" id="MobiDB-lite"/>
    </source>
</evidence>
<gene>
    <name evidence="2" type="ORF">FRZ44_51140</name>
</gene>
<reference evidence="2 3" key="1">
    <citation type="submission" date="2019-08" db="EMBL/GenBank/DDBJ databases">
        <title>Hyperibacter terrae gen. nov., sp. nov. and Hyperibacter viscosus sp. nov., two new members in the family Rhodospirillaceae isolated from the rhizosphere of Hypericum perforatum.</title>
        <authorList>
            <person name="Noviana Z."/>
        </authorList>
    </citation>
    <scope>NUCLEOTIDE SEQUENCE [LARGE SCALE GENOMIC DNA]</scope>
    <source>
        <strain evidence="2 3">R5913</strain>
    </source>
</reference>
<sequence length="129" mass="14261">MAQHIDNGVADAEHVDIRGSRAVGHASISILEVAGAPSAERAQAPHGRAGLCREKQAPPKGPEIEFRQIRAARAAEYSQRPPNLKQTQAPQRFRRSRGPGAKRPVFPRLRGRDPWRRRVRTPNSSGGRH</sequence>
<dbReference type="AlphaFoldDB" id="A0A5J6MR51"/>
<feature type="compositionally biased region" description="Polar residues" evidence="1">
    <location>
        <begin position="80"/>
        <end position="90"/>
    </location>
</feature>
<dbReference type="KEGG" id="htq:FRZ44_51140"/>
<proteinExistence type="predicted"/>
<feature type="region of interest" description="Disordered" evidence="1">
    <location>
        <begin position="36"/>
        <end position="129"/>
    </location>
</feature>
<accession>A0A5J6MR51</accession>
<dbReference type="Proteomes" id="UP000326202">
    <property type="component" value="Chromosome"/>
</dbReference>
<evidence type="ECO:0000313" key="2">
    <source>
        <dbReference type="EMBL" id="QEX19799.1"/>
    </source>
</evidence>
<name>A0A5J6MR51_9PROT</name>
<keyword evidence="3" id="KW-1185">Reference proteome</keyword>
<organism evidence="2 3">
    <name type="scientific">Hypericibacter terrae</name>
    <dbReference type="NCBI Taxonomy" id="2602015"/>
    <lineage>
        <taxon>Bacteria</taxon>
        <taxon>Pseudomonadati</taxon>
        <taxon>Pseudomonadota</taxon>
        <taxon>Alphaproteobacteria</taxon>
        <taxon>Rhodospirillales</taxon>
        <taxon>Dongiaceae</taxon>
        <taxon>Hypericibacter</taxon>
    </lineage>
</organism>